<dbReference type="Proteomes" id="UP000765509">
    <property type="component" value="Unassembled WGS sequence"/>
</dbReference>
<evidence type="ECO:0000256" key="1">
    <source>
        <dbReference type="ARBA" id="ARBA00022750"/>
    </source>
</evidence>
<dbReference type="Pfam" id="PF00077">
    <property type="entry name" value="RVP"/>
    <property type="match status" value="1"/>
</dbReference>
<dbReference type="InterPro" id="IPR001969">
    <property type="entry name" value="Aspartic_peptidase_AS"/>
</dbReference>
<accession>A0A9Q3JY54</accession>
<dbReference type="EMBL" id="AVOT02087147">
    <property type="protein sequence ID" value="MBW0570913.1"/>
    <property type="molecule type" value="Genomic_DNA"/>
</dbReference>
<dbReference type="SUPFAM" id="SSF50630">
    <property type="entry name" value="Acid proteases"/>
    <property type="match status" value="1"/>
</dbReference>
<dbReference type="InterPro" id="IPR001995">
    <property type="entry name" value="Peptidase_A2_cat"/>
</dbReference>
<dbReference type="Gene3D" id="2.40.70.10">
    <property type="entry name" value="Acid Proteases"/>
    <property type="match status" value="1"/>
</dbReference>
<dbReference type="GO" id="GO:0004190">
    <property type="term" value="F:aspartic-type endopeptidase activity"/>
    <property type="evidence" value="ECO:0007669"/>
    <property type="project" value="UniProtKB-KW"/>
</dbReference>
<keyword evidence="2" id="KW-0378">Hydrolase</keyword>
<keyword evidence="1" id="KW-0645">Protease</keyword>
<comment type="caution">
    <text evidence="4">The sequence shown here is derived from an EMBL/GenBank/DDBJ whole genome shotgun (WGS) entry which is preliminary data.</text>
</comment>
<dbReference type="InterPro" id="IPR018061">
    <property type="entry name" value="Retropepsins"/>
</dbReference>
<dbReference type="CDD" id="cd00303">
    <property type="entry name" value="retropepsin_like"/>
    <property type="match status" value="1"/>
</dbReference>
<proteinExistence type="predicted"/>
<feature type="domain" description="Peptidase A2" evidence="3">
    <location>
        <begin position="12"/>
        <end position="49"/>
    </location>
</feature>
<protein>
    <recommendedName>
        <fullName evidence="3">Peptidase A2 domain-containing protein</fullName>
    </recommendedName>
</protein>
<dbReference type="OrthoDB" id="5535068at2759"/>
<name>A0A9Q3JY54_9BASI</name>
<dbReference type="PROSITE" id="PS50175">
    <property type="entry name" value="ASP_PROT_RETROV"/>
    <property type="match status" value="1"/>
</dbReference>
<sequence length="103" mass="11266">MQVFVGPEEYPVMALVDTGSDINIITEDAEIKDSLLNRKLKGNLRGIGGNPTSLIGLAEFTHGPFPSGEEKEIHFFIAKGAVHTVLGRPFLADNNIRLDFSKK</sequence>
<dbReference type="GO" id="GO:0006508">
    <property type="term" value="P:proteolysis"/>
    <property type="evidence" value="ECO:0007669"/>
    <property type="project" value="InterPro"/>
</dbReference>
<dbReference type="AlphaFoldDB" id="A0A9Q3JY54"/>
<dbReference type="PROSITE" id="PS00141">
    <property type="entry name" value="ASP_PROTEASE"/>
    <property type="match status" value="1"/>
</dbReference>
<evidence type="ECO:0000256" key="2">
    <source>
        <dbReference type="ARBA" id="ARBA00022801"/>
    </source>
</evidence>
<keyword evidence="1" id="KW-0064">Aspartyl protease</keyword>
<keyword evidence="5" id="KW-1185">Reference proteome</keyword>
<evidence type="ECO:0000259" key="3">
    <source>
        <dbReference type="PROSITE" id="PS50175"/>
    </source>
</evidence>
<reference evidence="4" key="1">
    <citation type="submission" date="2021-03" db="EMBL/GenBank/DDBJ databases">
        <title>Draft genome sequence of rust myrtle Austropuccinia psidii MF-1, a brazilian biotype.</title>
        <authorList>
            <person name="Quecine M.C."/>
            <person name="Pachon D.M.R."/>
            <person name="Bonatelli M.L."/>
            <person name="Correr F.H."/>
            <person name="Franceschini L.M."/>
            <person name="Leite T.F."/>
            <person name="Margarido G.R.A."/>
            <person name="Almeida C.A."/>
            <person name="Ferrarezi J.A."/>
            <person name="Labate C.A."/>
        </authorList>
    </citation>
    <scope>NUCLEOTIDE SEQUENCE</scope>
    <source>
        <strain evidence="4">MF-1</strain>
    </source>
</reference>
<evidence type="ECO:0000313" key="4">
    <source>
        <dbReference type="EMBL" id="MBW0570913.1"/>
    </source>
</evidence>
<evidence type="ECO:0000313" key="5">
    <source>
        <dbReference type="Proteomes" id="UP000765509"/>
    </source>
</evidence>
<organism evidence="4 5">
    <name type="scientific">Austropuccinia psidii MF-1</name>
    <dbReference type="NCBI Taxonomy" id="1389203"/>
    <lineage>
        <taxon>Eukaryota</taxon>
        <taxon>Fungi</taxon>
        <taxon>Dikarya</taxon>
        <taxon>Basidiomycota</taxon>
        <taxon>Pucciniomycotina</taxon>
        <taxon>Pucciniomycetes</taxon>
        <taxon>Pucciniales</taxon>
        <taxon>Sphaerophragmiaceae</taxon>
        <taxon>Austropuccinia</taxon>
    </lineage>
</organism>
<dbReference type="InterPro" id="IPR021109">
    <property type="entry name" value="Peptidase_aspartic_dom_sf"/>
</dbReference>
<gene>
    <name evidence="4" type="ORF">O181_110628</name>
</gene>